<dbReference type="Pfam" id="PF00067">
    <property type="entry name" value="p450"/>
    <property type="match status" value="1"/>
</dbReference>
<dbReference type="PRINTS" id="PR00463">
    <property type="entry name" value="EP450I"/>
</dbReference>
<dbReference type="InterPro" id="IPR002401">
    <property type="entry name" value="Cyt_P450_E_grp-I"/>
</dbReference>
<dbReference type="GO" id="GO:0005506">
    <property type="term" value="F:iron ion binding"/>
    <property type="evidence" value="ECO:0007669"/>
    <property type="project" value="InterPro"/>
</dbReference>
<dbReference type="InterPro" id="IPR036396">
    <property type="entry name" value="Cyt_P450_sf"/>
</dbReference>
<keyword evidence="3" id="KW-0479">Metal-binding</keyword>
<comment type="cofactor">
    <cofactor evidence="1">
        <name>heme</name>
        <dbReference type="ChEBI" id="CHEBI:30413"/>
    </cofactor>
</comment>
<keyword evidence="4" id="KW-0560">Oxidoreductase</keyword>
<dbReference type="PRINTS" id="PR00385">
    <property type="entry name" value="P450"/>
</dbReference>
<accession>A0AAD8GMA7</accession>
<comment type="caution">
    <text evidence="6">The sequence shown here is derived from an EMBL/GenBank/DDBJ whole genome shotgun (WGS) entry which is preliminary data.</text>
</comment>
<keyword evidence="5" id="KW-0408">Iron</keyword>
<protein>
    <submittedName>
        <fullName evidence="6">Alkane hydroxylase MAH1-like</fullName>
    </submittedName>
</protein>
<dbReference type="EMBL" id="JAUIZM010000002">
    <property type="protein sequence ID" value="KAK1398642.1"/>
    <property type="molecule type" value="Genomic_DNA"/>
</dbReference>
<organism evidence="6 8">
    <name type="scientific">Heracleum sosnowskyi</name>
    <dbReference type="NCBI Taxonomy" id="360622"/>
    <lineage>
        <taxon>Eukaryota</taxon>
        <taxon>Viridiplantae</taxon>
        <taxon>Streptophyta</taxon>
        <taxon>Embryophyta</taxon>
        <taxon>Tracheophyta</taxon>
        <taxon>Spermatophyta</taxon>
        <taxon>Magnoliopsida</taxon>
        <taxon>eudicotyledons</taxon>
        <taxon>Gunneridae</taxon>
        <taxon>Pentapetalae</taxon>
        <taxon>asterids</taxon>
        <taxon>campanulids</taxon>
        <taxon>Apiales</taxon>
        <taxon>Apiaceae</taxon>
        <taxon>Apioideae</taxon>
        <taxon>apioid superclade</taxon>
        <taxon>Tordylieae</taxon>
        <taxon>Tordyliinae</taxon>
        <taxon>Heracleum</taxon>
    </lineage>
</organism>
<dbReference type="Proteomes" id="UP001237642">
    <property type="component" value="Unassembled WGS sequence"/>
</dbReference>
<dbReference type="GO" id="GO:0004497">
    <property type="term" value="F:monooxygenase activity"/>
    <property type="evidence" value="ECO:0007669"/>
    <property type="project" value="InterPro"/>
</dbReference>
<evidence type="ECO:0000256" key="2">
    <source>
        <dbReference type="ARBA" id="ARBA00010617"/>
    </source>
</evidence>
<gene>
    <name evidence="7" type="ORF">POM88_008505</name>
    <name evidence="6" type="ORF">POM88_054936</name>
</gene>
<dbReference type="EMBL" id="JAUIZM010000119">
    <property type="protein sequence ID" value="KAK1348689.1"/>
    <property type="molecule type" value="Genomic_DNA"/>
</dbReference>
<proteinExistence type="inferred from homology"/>
<evidence type="ECO:0000313" key="8">
    <source>
        <dbReference type="Proteomes" id="UP001237642"/>
    </source>
</evidence>
<evidence type="ECO:0000256" key="1">
    <source>
        <dbReference type="ARBA" id="ARBA00001971"/>
    </source>
</evidence>
<comment type="similarity">
    <text evidence="2">Belongs to the cytochrome P450 family.</text>
</comment>
<reference evidence="6" key="1">
    <citation type="submission" date="2023-02" db="EMBL/GenBank/DDBJ databases">
        <title>Genome of toxic invasive species Heracleum sosnowskyi carries increased number of genes despite the absence of recent whole-genome duplications.</title>
        <authorList>
            <person name="Schelkunov M."/>
            <person name="Shtratnikova V."/>
            <person name="Makarenko M."/>
            <person name="Klepikova A."/>
            <person name="Omelchenko D."/>
            <person name="Novikova G."/>
            <person name="Obukhova E."/>
            <person name="Bogdanov V."/>
            <person name="Penin A."/>
            <person name="Logacheva M."/>
        </authorList>
    </citation>
    <scope>NUCLEOTIDE SEQUENCE</scope>
    <source>
        <strain evidence="6">Hsosn_3</strain>
        <tissue evidence="6">Leaf</tissue>
    </source>
</reference>
<dbReference type="PANTHER" id="PTHR24296">
    <property type="entry name" value="CYTOCHROME P450"/>
    <property type="match status" value="1"/>
</dbReference>
<evidence type="ECO:0000313" key="6">
    <source>
        <dbReference type="EMBL" id="KAK1348689.1"/>
    </source>
</evidence>
<dbReference type="SUPFAM" id="SSF48264">
    <property type="entry name" value="Cytochrome P450"/>
    <property type="match status" value="1"/>
</dbReference>
<keyword evidence="8" id="KW-1185">Reference proteome</keyword>
<sequence length="245" mass="28265">MDHVVNNGHVVDMQDVFQRLSFDTTCIFVTGYDPMCLSTEFPEVPFSKAMDDVEEIIFTRHVIPQSLWKLLRWLNIGFERKMTEAQKTLNQVVSTYISRKRVELRSTEVKSYKNNDESGVDLLTLYLTEEDKSLELENDDKLARDVVLNHMLAGRDTMSSALTWFLWLVITHPEVEAKIREELKANILHDEAQTRRLFSEEELSDLSYLHAALSEALRLYPPVPCRTTELPREKSTITGVSITAI</sequence>
<name>A0AAD8GMA7_9APIA</name>
<evidence type="ECO:0000256" key="4">
    <source>
        <dbReference type="ARBA" id="ARBA00023002"/>
    </source>
</evidence>
<reference evidence="6" key="2">
    <citation type="submission" date="2023-05" db="EMBL/GenBank/DDBJ databases">
        <authorList>
            <person name="Schelkunov M.I."/>
        </authorList>
    </citation>
    <scope>NUCLEOTIDE SEQUENCE</scope>
    <source>
        <strain evidence="6">Hsosn_3</strain>
        <tissue evidence="6">Leaf</tissue>
    </source>
</reference>
<dbReference type="GO" id="GO:0020037">
    <property type="term" value="F:heme binding"/>
    <property type="evidence" value="ECO:0007669"/>
    <property type="project" value="InterPro"/>
</dbReference>
<dbReference type="Gene3D" id="1.10.630.10">
    <property type="entry name" value="Cytochrome P450"/>
    <property type="match status" value="1"/>
</dbReference>
<dbReference type="GO" id="GO:0009805">
    <property type="term" value="P:coumarin biosynthetic process"/>
    <property type="evidence" value="ECO:0007669"/>
    <property type="project" value="UniProtKB-ARBA"/>
</dbReference>
<evidence type="ECO:0000256" key="3">
    <source>
        <dbReference type="ARBA" id="ARBA00022723"/>
    </source>
</evidence>
<dbReference type="InterPro" id="IPR001128">
    <property type="entry name" value="Cyt_P450"/>
</dbReference>
<dbReference type="AlphaFoldDB" id="A0AAD8GMA7"/>
<dbReference type="GO" id="GO:0016705">
    <property type="term" value="F:oxidoreductase activity, acting on paired donors, with incorporation or reduction of molecular oxygen"/>
    <property type="evidence" value="ECO:0007669"/>
    <property type="project" value="InterPro"/>
</dbReference>
<evidence type="ECO:0000256" key="5">
    <source>
        <dbReference type="ARBA" id="ARBA00023004"/>
    </source>
</evidence>
<evidence type="ECO:0000313" key="7">
    <source>
        <dbReference type="EMBL" id="KAK1398642.1"/>
    </source>
</evidence>